<reference evidence="2 3" key="1">
    <citation type="journal article" date="2018" name="Mol. Biol. Evol.">
        <title>Broad Genomic Sampling Reveals a Smut Pathogenic Ancestry of the Fungal Clade Ustilaginomycotina.</title>
        <authorList>
            <person name="Kijpornyongpan T."/>
            <person name="Mondo S.J."/>
            <person name="Barry K."/>
            <person name="Sandor L."/>
            <person name="Lee J."/>
            <person name="Lipzen A."/>
            <person name="Pangilinan J."/>
            <person name="LaButti K."/>
            <person name="Hainaut M."/>
            <person name="Henrissat B."/>
            <person name="Grigoriev I.V."/>
            <person name="Spatafora J.W."/>
            <person name="Aime M.C."/>
        </authorList>
    </citation>
    <scope>NUCLEOTIDE SEQUENCE [LARGE SCALE GENOMIC DNA]</scope>
    <source>
        <strain evidence="2 3">MCA 5214</strain>
    </source>
</reference>
<protein>
    <recommendedName>
        <fullName evidence="4">PEBP-like protein</fullName>
    </recommendedName>
</protein>
<keyword evidence="3" id="KW-1185">Reference proteome</keyword>
<organism evidence="2 3">
    <name type="scientific">Jaminaea rosea</name>
    <dbReference type="NCBI Taxonomy" id="1569628"/>
    <lineage>
        <taxon>Eukaryota</taxon>
        <taxon>Fungi</taxon>
        <taxon>Dikarya</taxon>
        <taxon>Basidiomycota</taxon>
        <taxon>Ustilaginomycotina</taxon>
        <taxon>Exobasidiomycetes</taxon>
        <taxon>Microstromatales</taxon>
        <taxon>Microstromatales incertae sedis</taxon>
        <taxon>Jaminaea</taxon>
    </lineage>
</organism>
<dbReference type="Pfam" id="PF01161">
    <property type="entry name" value="PBP"/>
    <property type="match status" value="1"/>
</dbReference>
<evidence type="ECO:0008006" key="4">
    <source>
        <dbReference type="Google" id="ProtNLM"/>
    </source>
</evidence>
<dbReference type="STRING" id="1569628.A0A316UKD3"/>
<keyword evidence="1" id="KW-0732">Signal</keyword>
<sequence>MFFRNAVAAAGTALVAASTVSAQGNVNSEIAEAVLKYGAQGLLPGVVNQTDTNVSSALILSFGGQNATVGRSFTLPADDATLKQTPEYQLDVPSTLAAQYAQENFTAMLVDPGAAGQILGGSLVTRHYLANNLKYEGGRLTNSTPAIQSYVEPGPAAGSGAHRYMALVFAQGSDFEAPEGLNAPGVQLSNMTLSEYIDESNIGKIVALSYITVEDTSQGEQTFSTTSAVPSASVEAVASHLSQSIAGSPTAAASGSSGSGGSSGAASFGVKGSTLAVAGSLAAAAMLGFLVVV</sequence>
<feature type="chain" id="PRO_5016380884" description="PEBP-like protein" evidence="1">
    <location>
        <begin position="23"/>
        <end position="293"/>
    </location>
</feature>
<dbReference type="Gene3D" id="3.90.280.10">
    <property type="entry name" value="PEBP-like"/>
    <property type="match status" value="1"/>
</dbReference>
<evidence type="ECO:0000256" key="1">
    <source>
        <dbReference type="SAM" id="SignalP"/>
    </source>
</evidence>
<dbReference type="Proteomes" id="UP000245884">
    <property type="component" value="Unassembled WGS sequence"/>
</dbReference>
<feature type="signal peptide" evidence="1">
    <location>
        <begin position="1"/>
        <end position="22"/>
    </location>
</feature>
<evidence type="ECO:0000313" key="3">
    <source>
        <dbReference type="Proteomes" id="UP000245884"/>
    </source>
</evidence>
<dbReference type="RefSeq" id="XP_025359870.1">
    <property type="nucleotide sequence ID" value="XM_025507028.1"/>
</dbReference>
<dbReference type="AlphaFoldDB" id="A0A316UKD3"/>
<dbReference type="EMBL" id="KZ819677">
    <property type="protein sequence ID" value="PWN25258.1"/>
    <property type="molecule type" value="Genomic_DNA"/>
</dbReference>
<dbReference type="InterPro" id="IPR036610">
    <property type="entry name" value="PEBP-like_sf"/>
</dbReference>
<name>A0A316UKD3_9BASI</name>
<gene>
    <name evidence="2" type="ORF">BDZ90DRAFT_234455</name>
</gene>
<dbReference type="GeneID" id="37028851"/>
<dbReference type="OrthoDB" id="2506647at2759"/>
<accession>A0A316UKD3</accession>
<dbReference type="InterPro" id="IPR008914">
    <property type="entry name" value="PEBP"/>
</dbReference>
<proteinExistence type="predicted"/>
<evidence type="ECO:0000313" key="2">
    <source>
        <dbReference type="EMBL" id="PWN25258.1"/>
    </source>
</evidence>
<dbReference type="SUPFAM" id="SSF49777">
    <property type="entry name" value="PEBP-like"/>
    <property type="match status" value="1"/>
</dbReference>